<proteinExistence type="predicted"/>
<protein>
    <submittedName>
        <fullName evidence="1">Uncharacterized protein</fullName>
    </submittedName>
</protein>
<evidence type="ECO:0000313" key="1">
    <source>
        <dbReference type="EMBL" id="MTU42220.1"/>
    </source>
</evidence>
<dbReference type="AlphaFoldDB" id="A0A6I3S3N4"/>
<reference evidence="1 2" key="1">
    <citation type="journal article" date="2019" name="Nat. Med.">
        <title>A library of human gut bacterial isolates paired with longitudinal multiomics data enables mechanistic microbiome research.</title>
        <authorList>
            <person name="Poyet M."/>
            <person name="Groussin M."/>
            <person name="Gibbons S.M."/>
            <person name="Avila-Pacheco J."/>
            <person name="Jiang X."/>
            <person name="Kearney S.M."/>
            <person name="Perrotta A.R."/>
            <person name="Berdy B."/>
            <person name="Zhao S."/>
            <person name="Lieberman T.D."/>
            <person name="Swanson P.K."/>
            <person name="Smith M."/>
            <person name="Roesemann S."/>
            <person name="Alexander J.E."/>
            <person name="Rich S.A."/>
            <person name="Livny J."/>
            <person name="Vlamakis H."/>
            <person name="Clish C."/>
            <person name="Bullock K."/>
            <person name="Deik A."/>
            <person name="Scott J."/>
            <person name="Pierce K.A."/>
            <person name="Xavier R.J."/>
            <person name="Alm E.J."/>
        </authorList>
    </citation>
    <scope>NUCLEOTIDE SEQUENCE [LARGE SCALE GENOMIC DNA]</scope>
    <source>
        <strain evidence="1 2">BIOML-A2</strain>
    </source>
</reference>
<name>A0A6I3S3N4_9BURK</name>
<accession>A0A6I3S3N4</accession>
<dbReference type="RefSeq" id="WP_155165071.1">
    <property type="nucleotide sequence ID" value="NZ_CAMSPD010000049.1"/>
</dbReference>
<organism evidence="1 2">
    <name type="scientific">Parasutterella excrementihominis</name>
    <dbReference type="NCBI Taxonomy" id="487175"/>
    <lineage>
        <taxon>Bacteria</taxon>
        <taxon>Pseudomonadati</taxon>
        <taxon>Pseudomonadota</taxon>
        <taxon>Betaproteobacteria</taxon>
        <taxon>Burkholderiales</taxon>
        <taxon>Sutterellaceae</taxon>
        <taxon>Parasutterella</taxon>
    </lineage>
</organism>
<gene>
    <name evidence="1" type="ORF">GMD42_01005</name>
</gene>
<sequence length="194" mass="22481">MVHSSASDSSRRNSSEISWYYIQPGFKLIDAKKCAWAFAFFVFILFVISRFSRSLIFDSPWALLIVPGVAAFVIWLMLVMQPHRQVYYRLDQDGVFCEYRSSASALTSFLDLILSLLGSIIKLKNTFYINKHSSRSRMFEWGEVVAVHEAPYWKKITLQAGLHGELNLWTNAENYGNVLTLVREYVAKERKNYD</sequence>
<evidence type="ECO:0000313" key="2">
    <source>
        <dbReference type="Proteomes" id="UP000462362"/>
    </source>
</evidence>
<dbReference type="Proteomes" id="UP000462362">
    <property type="component" value="Unassembled WGS sequence"/>
</dbReference>
<dbReference type="EMBL" id="WNCL01000002">
    <property type="protein sequence ID" value="MTU42220.1"/>
    <property type="molecule type" value="Genomic_DNA"/>
</dbReference>
<comment type="caution">
    <text evidence="1">The sequence shown here is derived from an EMBL/GenBank/DDBJ whole genome shotgun (WGS) entry which is preliminary data.</text>
</comment>